<dbReference type="InterPro" id="IPR004463">
    <property type="entry name" value="UDP-acyl_GlcNac_deAcase"/>
</dbReference>
<evidence type="ECO:0000256" key="9">
    <source>
        <dbReference type="ARBA" id="ARBA00022833"/>
    </source>
</evidence>
<dbReference type="GO" id="GO:0009245">
    <property type="term" value="P:lipid A biosynthetic process"/>
    <property type="evidence" value="ECO:0007669"/>
    <property type="project" value="UniProtKB-UniRule"/>
</dbReference>
<dbReference type="NCBIfam" id="TIGR00325">
    <property type="entry name" value="lpxC"/>
    <property type="match status" value="1"/>
</dbReference>
<evidence type="ECO:0000256" key="7">
    <source>
        <dbReference type="ARBA" id="ARBA00022723"/>
    </source>
</evidence>
<keyword evidence="8 12" id="KW-0378">Hydrolase</keyword>
<dbReference type="UniPathway" id="UPA00359">
    <property type="reaction ID" value="UER00478"/>
</dbReference>
<dbReference type="AlphaFoldDB" id="A0A2T5V4W9"/>
<accession>A0A2T5V4W9</accession>
<keyword evidence="10 12" id="KW-0443">Lipid metabolism</keyword>
<keyword evidence="6 12" id="KW-0441">Lipid A biosynthesis</keyword>
<evidence type="ECO:0000256" key="1">
    <source>
        <dbReference type="ARBA" id="ARBA00001947"/>
    </source>
</evidence>
<dbReference type="InterPro" id="IPR020568">
    <property type="entry name" value="Ribosomal_Su5_D2-typ_SF"/>
</dbReference>
<dbReference type="GO" id="GO:0046872">
    <property type="term" value="F:metal ion binding"/>
    <property type="evidence" value="ECO:0007669"/>
    <property type="project" value="UniProtKB-KW"/>
</dbReference>
<evidence type="ECO:0000256" key="4">
    <source>
        <dbReference type="ARBA" id="ARBA00012745"/>
    </source>
</evidence>
<gene>
    <name evidence="12" type="primary">lpxC</name>
    <name evidence="13" type="ORF">C8N35_109105</name>
</gene>
<comment type="caution">
    <text evidence="13">The sequence shown here is derived from an EMBL/GenBank/DDBJ whole genome shotgun (WGS) entry which is preliminary data.</text>
</comment>
<feature type="binding site" evidence="12">
    <location>
        <position position="238"/>
    </location>
    <ligand>
        <name>Zn(2+)</name>
        <dbReference type="ChEBI" id="CHEBI:29105"/>
    </ligand>
</feature>
<dbReference type="EC" id="3.5.1.108" evidence="4 12"/>
<feature type="active site" description="Proton donor" evidence="12">
    <location>
        <position position="265"/>
    </location>
</feature>
<sequence>MTGLRNDRQKTLAERVTLNGLGVHSGKPVSMTLHPAPADNGITFIAPGTENEIKAHWSQVSATALCTVIGRGAESIGTIEHLMAALRGLCIDNVVVEVDANEVPVMDGSSAHFVDAIDQAGIVTQNAPRRYIRVLKPVRIEMNGAVSELRPYAGTRFDITIDFDTPLIGRQRFVSDLTPEVFCNELARARTFGKVSDVEKLWAMGFAKGSSLENSVAISDDRVLNPEGTRWPDEFVRHKTLDAVGDLSLAGYPILGEYRSYKPGHKMNHSILVALFADEDAYEMVVGRPQREAAHVDFSGEIAMPAYCPEVA</sequence>
<organism evidence="13 14">
    <name type="scientific">Breoghania corrubedonensis</name>
    <dbReference type="NCBI Taxonomy" id="665038"/>
    <lineage>
        <taxon>Bacteria</taxon>
        <taxon>Pseudomonadati</taxon>
        <taxon>Pseudomonadota</taxon>
        <taxon>Alphaproteobacteria</taxon>
        <taxon>Hyphomicrobiales</taxon>
        <taxon>Stappiaceae</taxon>
        <taxon>Breoghania</taxon>
    </lineage>
</organism>
<keyword evidence="14" id="KW-1185">Reference proteome</keyword>
<dbReference type="InterPro" id="IPR011334">
    <property type="entry name" value="UDP-acyl_GlcNac_deAcase_C"/>
</dbReference>
<evidence type="ECO:0000256" key="8">
    <source>
        <dbReference type="ARBA" id="ARBA00022801"/>
    </source>
</evidence>
<dbReference type="EMBL" id="QAYG01000009">
    <property type="protein sequence ID" value="PTW58801.1"/>
    <property type="molecule type" value="Genomic_DNA"/>
</dbReference>
<feature type="binding site" evidence="12">
    <location>
        <position position="81"/>
    </location>
    <ligand>
        <name>Zn(2+)</name>
        <dbReference type="ChEBI" id="CHEBI:29105"/>
    </ligand>
</feature>
<keyword evidence="9 12" id="KW-0862">Zinc</keyword>
<evidence type="ECO:0000256" key="5">
    <source>
        <dbReference type="ARBA" id="ARBA00022516"/>
    </source>
</evidence>
<evidence type="ECO:0000256" key="12">
    <source>
        <dbReference type="HAMAP-Rule" id="MF_00388"/>
    </source>
</evidence>
<feature type="binding site" evidence="12">
    <location>
        <position position="242"/>
    </location>
    <ligand>
        <name>Zn(2+)</name>
        <dbReference type="ChEBI" id="CHEBI:29105"/>
    </ligand>
</feature>
<comment type="catalytic activity">
    <reaction evidence="11 12">
        <text>a UDP-3-O-[(3R)-3-hydroxyacyl]-N-acetyl-alpha-D-glucosamine + H2O = a UDP-3-O-[(3R)-3-hydroxyacyl]-alpha-D-glucosamine + acetate</text>
        <dbReference type="Rhea" id="RHEA:67816"/>
        <dbReference type="ChEBI" id="CHEBI:15377"/>
        <dbReference type="ChEBI" id="CHEBI:30089"/>
        <dbReference type="ChEBI" id="CHEBI:137740"/>
        <dbReference type="ChEBI" id="CHEBI:173225"/>
        <dbReference type="EC" id="3.5.1.108"/>
    </reaction>
</comment>
<dbReference type="Proteomes" id="UP000244081">
    <property type="component" value="Unassembled WGS sequence"/>
</dbReference>
<evidence type="ECO:0000256" key="2">
    <source>
        <dbReference type="ARBA" id="ARBA00002923"/>
    </source>
</evidence>
<dbReference type="RefSeq" id="WP_107991331.1">
    <property type="nucleotide sequence ID" value="NZ_QAYG01000009.1"/>
</dbReference>
<evidence type="ECO:0000256" key="3">
    <source>
        <dbReference type="ARBA" id="ARBA00005002"/>
    </source>
</evidence>
<dbReference type="Gene3D" id="3.30.230.20">
    <property type="entry name" value="lpxc deacetylase, domain 1"/>
    <property type="match status" value="1"/>
</dbReference>
<comment type="pathway">
    <text evidence="3 12">Glycolipid biosynthesis; lipid IV(A) biosynthesis; lipid IV(A) from (3R)-3-hydroxytetradecanoyl-[acyl-carrier-protein] and UDP-N-acetyl-alpha-D-glucosamine: step 2/6.</text>
</comment>
<reference evidence="13 14" key="1">
    <citation type="submission" date="2018-04" db="EMBL/GenBank/DDBJ databases">
        <title>Genomic Encyclopedia of Archaeal and Bacterial Type Strains, Phase II (KMG-II): from individual species to whole genera.</title>
        <authorList>
            <person name="Goeker M."/>
        </authorList>
    </citation>
    <scope>NUCLEOTIDE SEQUENCE [LARGE SCALE GENOMIC DNA]</scope>
    <source>
        <strain evidence="13 14">DSM 23382</strain>
    </source>
</reference>
<evidence type="ECO:0000256" key="6">
    <source>
        <dbReference type="ARBA" id="ARBA00022556"/>
    </source>
</evidence>
<protein>
    <recommendedName>
        <fullName evidence="4 12">UDP-3-O-acyl-N-acetylglucosamine deacetylase</fullName>
        <shortName evidence="12">UDP-3-O-acyl-GlcNAc deacetylase</shortName>
        <ecNumber evidence="4 12">3.5.1.108</ecNumber>
    </recommendedName>
    <alternativeName>
        <fullName evidence="12">UDP-3-O-[R-3-hydroxymyristoyl]-N-acetylglucosamine deacetylase</fullName>
    </alternativeName>
</protein>
<dbReference type="Pfam" id="PF03331">
    <property type="entry name" value="LpxC"/>
    <property type="match status" value="1"/>
</dbReference>
<keyword evidence="7 12" id="KW-0479">Metal-binding</keyword>
<evidence type="ECO:0000256" key="10">
    <source>
        <dbReference type="ARBA" id="ARBA00023098"/>
    </source>
</evidence>
<dbReference type="OrthoDB" id="9802746at2"/>
<proteinExistence type="inferred from homology"/>
<evidence type="ECO:0000313" key="14">
    <source>
        <dbReference type="Proteomes" id="UP000244081"/>
    </source>
</evidence>
<dbReference type="GO" id="GO:0103117">
    <property type="term" value="F:UDP-3-O-acyl-N-acetylglucosamine deacetylase activity"/>
    <property type="evidence" value="ECO:0007669"/>
    <property type="project" value="UniProtKB-UniRule"/>
</dbReference>
<dbReference type="InterPro" id="IPR015870">
    <property type="entry name" value="UDP-acyl_N-AcGlcN_deAcase_N"/>
</dbReference>
<dbReference type="PANTHER" id="PTHR33694">
    <property type="entry name" value="UDP-3-O-ACYL-N-ACETYLGLUCOSAMINE DEACETYLASE 1, MITOCHONDRIAL-RELATED"/>
    <property type="match status" value="1"/>
</dbReference>
<evidence type="ECO:0000313" key="13">
    <source>
        <dbReference type="EMBL" id="PTW58801.1"/>
    </source>
</evidence>
<dbReference type="HAMAP" id="MF_00388">
    <property type="entry name" value="LpxC"/>
    <property type="match status" value="1"/>
</dbReference>
<dbReference type="SUPFAM" id="SSF54211">
    <property type="entry name" value="Ribosomal protein S5 domain 2-like"/>
    <property type="match status" value="2"/>
</dbReference>
<comment type="function">
    <text evidence="2 12">Catalyzes the hydrolysis of UDP-3-O-myristoyl-N-acetylglucosamine to form UDP-3-O-myristoylglucosamine and acetate, the committed step in lipid A biosynthesis.</text>
</comment>
<dbReference type="Gene3D" id="3.30.1700.10">
    <property type="entry name" value="lpxc deacetylase, domain 2"/>
    <property type="match status" value="1"/>
</dbReference>
<comment type="similarity">
    <text evidence="12">Belongs to the LpxC family.</text>
</comment>
<keyword evidence="5 12" id="KW-0444">Lipid biosynthesis</keyword>
<dbReference type="GO" id="GO:0016020">
    <property type="term" value="C:membrane"/>
    <property type="evidence" value="ECO:0007669"/>
    <property type="project" value="GOC"/>
</dbReference>
<evidence type="ECO:0000256" key="11">
    <source>
        <dbReference type="ARBA" id="ARBA00024535"/>
    </source>
</evidence>
<comment type="cofactor">
    <cofactor evidence="1 12">
        <name>Zn(2+)</name>
        <dbReference type="ChEBI" id="CHEBI:29105"/>
    </cofactor>
</comment>
<dbReference type="PANTHER" id="PTHR33694:SF1">
    <property type="entry name" value="UDP-3-O-ACYL-N-ACETYLGLUCOSAMINE DEACETYLASE 1, MITOCHONDRIAL-RELATED"/>
    <property type="match status" value="1"/>
</dbReference>
<name>A0A2T5V4W9_9HYPH</name>